<dbReference type="PROSITE" id="PS50937">
    <property type="entry name" value="HTH_MERR_2"/>
    <property type="match status" value="1"/>
</dbReference>
<feature type="domain" description="HTH merR-type" evidence="7">
    <location>
        <begin position="1"/>
        <end position="69"/>
    </location>
</feature>
<evidence type="ECO:0000313" key="8">
    <source>
        <dbReference type="EMBL" id="SEP93829.1"/>
    </source>
</evidence>
<dbReference type="InterPro" id="IPR000551">
    <property type="entry name" value="MerR-type_HTH_dom"/>
</dbReference>
<protein>
    <submittedName>
        <fullName evidence="8">MerR family transcriptional regulator, copper efflux regulator</fullName>
    </submittedName>
</protein>
<dbReference type="GO" id="GO:0005737">
    <property type="term" value="C:cytoplasm"/>
    <property type="evidence" value="ECO:0007669"/>
    <property type="project" value="UniProtKB-SubCell"/>
</dbReference>
<dbReference type="Pfam" id="PF00376">
    <property type="entry name" value="MerR"/>
    <property type="match status" value="1"/>
</dbReference>
<evidence type="ECO:0000259" key="7">
    <source>
        <dbReference type="PROSITE" id="PS50937"/>
    </source>
</evidence>
<reference evidence="8 9" key="1">
    <citation type="submission" date="2016-10" db="EMBL/GenBank/DDBJ databases">
        <authorList>
            <person name="de Groot N.N."/>
        </authorList>
    </citation>
    <scope>NUCLEOTIDE SEQUENCE [LARGE SCALE GENOMIC DNA]</scope>
    <source>
        <strain evidence="8 9">Nm9</strain>
    </source>
</reference>
<dbReference type="OrthoDB" id="9808480at2"/>
<dbReference type="CDD" id="cd01108">
    <property type="entry name" value="HTH_CueR"/>
    <property type="match status" value="1"/>
</dbReference>
<dbReference type="GO" id="GO:0045893">
    <property type="term" value="P:positive regulation of DNA-templated transcription"/>
    <property type="evidence" value="ECO:0007669"/>
    <property type="project" value="InterPro"/>
</dbReference>
<keyword evidence="5" id="KW-0804">Transcription</keyword>
<dbReference type="GO" id="GO:0005507">
    <property type="term" value="F:copper ion binding"/>
    <property type="evidence" value="ECO:0007669"/>
    <property type="project" value="InterPro"/>
</dbReference>
<dbReference type="PROSITE" id="PS00552">
    <property type="entry name" value="HTH_MERR_1"/>
    <property type="match status" value="1"/>
</dbReference>
<dbReference type="EMBL" id="FOFX01000011">
    <property type="protein sequence ID" value="SEP93829.1"/>
    <property type="molecule type" value="Genomic_DNA"/>
</dbReference>
<name>A0A1H9BY65_9PROT</name>
<dbReference type="PRINTS" id="PR00040">
    <property type="entry name" value="HTHMERR"/>
</dbReference>
<dbReference type="InterPro" id="IPR009061">
    <property type="entry name" value="DNA-bd_dom_put_sf"/>
</dbReference>
<dbReference type="SUPFAM" id="SSF46955">
    <property type="entry name" value="Putative DNA-binding domain"/>
    <property type="match status" value="1"/>
</dbReference>
<evidence type="ECO:0000313" key="9">
    <source>
        <dbReference type="Proteomes" id="UP000181998"/>
    </source>
</evidence>
<evidence type="ECO:0000256" key="3">
    <source>
        <dbReference type="ARBA" id="ARBA00023015"/>
    </source>
</evidence>
<evidence type="ECO:0000256" key="6">
    <source>
        <dbReference type="SAM" id="Coils"/>
    </source>
</evidence>
<evidence type="ECO:0000256" key="5">
    <source>
        <dbReference type="ARBA" id="ARBA00023163"/>
    </source>
</evidence>
<comment type="subcellular location">
    <subcellularLocation>
        <location evidence="1">Cytoplasm</location>
    </subcellularLocation>
</comment>
<proteinExistence type="predicted"/>
<evidence type="ECO:0000256" key="2">
    <source>
        <dbReference type="ARBA" id="ARBA00022490"/>
    </source>
</evidence>
<accession>A0A1H9BY65</accession>
<dbReference type="InterPro" id="IPR015358">
    <property type="entry name" value="Tscrpt_reg_MerR_DNA-bd"/>
</dbReference>
<dbReference type="GO" id="GO:0003700">
    <property type="term" value="F:DNA-binding transcription factor activity"/>
    <property type="evidence" value="ECO:0007669"/>
    <property type="project" value="InterPro"/>
</dbReference>
<dbReference type="Gene3D" id="1.10.1660.10">
    <property type="match status" value="1"/>
</dbReference>
<dbReference type="InterPro" id="IPR047057">
    <property type="entry name" value="MerR_fam"/>
</dbReference>
<dbReference type="AlphaFoldDB" id="A0A1H9BY65"/>
<dbReference type="Proteomes" id="UP000181998">
    <property type="component" value="Unassembled WGS sequence"/>
</dbReference>
<keyword evidence="6" id="KW-0175">Coiled coil</keyword>
<feature type="coiled-coil region" evidence="6">
    <location>
        <begin position="81"/>
        <end position="108"/>
    </location>
</feature>
<sequence>MNIGQAAQASGVSAKMIRYYEATGLIPKATRAYSGYRHFLERDIHTLRFIHRARAAGFSMAQIKKLLSLWQDRQRPAREVKQLATEHLTELKARISELELIAQALSQLVAQCHGDERQDCPILDTLAGKKNDAEEFFGLQDEKRSRIHSKLPLTE</sequence>
<dbReference type="SMART" id="SM00422">
    <property type="entry name" value="HTH_MERR"/>
    <property type="match status" value="1"/>
</dbReference>
<keyword evidence="2" id="KW-0963">Cytoplasm</keyword>
<dbReference type="NCBIfam" id="TIGR02044">
    <property type="entry name" value="CueR"/>
    <property type="match status" value="1"/>
</dbReference>
<dbReference type="PANTHER" id="PTHR30204:SF94">
    <property type="entry name" value="HEAVY METAL-DEPENDENT TRANSCRIPTIONAL REGULATOR HI_0293-RELATED"/>
    <property type="match status" value="1"/>
</dbReference>
<gene>
    <name evidence="8" type="ORF">SAMN05421510_101147</name>
</gene>
<organism evidence="8 9">
    <name type="scientific">Nitrosomonas ureae</name>
    <dbReference type="NCBI Taxonomy" id="44577"/>
    <lineage>
        <taxon>Bacteria</taxon>
        <taxon>Pseudomonadati</taxon>
        <taxon>Pseudomonadota</taxon>
        <taxon>Betaproteobacteria</taxon>
        <taxon>Nitrosomonadales</taxon>
        <taxon>Nitrosomonadaceae</taxon>
        <taxon>Nitrosomonas</taxon>
    </lineage>
</organism>
<dbReference type="Pfam" id="PF09278">
    <property type="entry name" value="MerR-DNA-bind"/>
    <property type="match status" value="1"/>
</dbReference>
<evidence type="ECO:0000256" key="1">
    <source>
        <dbReference type="ARBA" id="ARBA00004496"/>
    </source>
</evidence>
<dbReference type="InterPro" id="IPR011789">
    <property type="entry name" value="CueR"/>
</dbReference>
<dbReference type="RefSeq" id="WP_074720178.1">
    <property type="nucleotide sequence ID" value="NZ_FOFX01000011.1"/>
</dbReference>
<dbReference type="GO" id="GO:0003677">
    <property type="term" value="F:DNA binding"/>
    <property type="evidence" value="ECO:0007669"/>
    <property type="project" value="UniProtKB-KW"/>
</dbReference>
<evidence type="ECO:0000256" key="4">
    <source>
        <dbReference type="ARBA" id="ARBA00023125"/>
    </source>
</evidence>
<dbReference type="PANTHER" id="PTHR30204">
    <property type="entry name" value="REDOX-CYCLING DRUG-SENSING TRANSCRIPTIONAL ACTIVATOR SOXR"/>
    <property type="match status" value="1"/>
</dbReference>
<keyword evidence="3" id="KW-0805">Transcription regulation</keyword>
<keyword evidence="4" id="KW-0238">DNA-binding</keyword>